<accession>A0A2T0RNQ4</accession>
<organism evidence="1 2">
    <name type="scientific">Pseudosporangium ferrugineum</name>
    <dbReference type="NCBI Taxonomy" id="439699"/>
    <lineage>
        <taxon>Bacteria</taxon>
        <taxon>Bacillati</taxon>
        <taxon>Actinomycetota</taxon>
        <taxon>Actinomycetes</taxon>
        <taxon>Micromonosporales</taxon>
        <taxon>Micromonosporaceae</taxon>
        <taxon>Pseudosporangium</taxon>
    </lineage>
</organism>
<comment type="caution">
    <text evidence="1">The sequence shown here is derived from an EMBL/GenBank/DDBJ whole genome shotgun (WGS) entry which is preliminary data.</text>
</comment>
<name>A0A2T0RNQ4_9ACTN</name>
<evidence type="ECO:0000313" key="2">
    <source>
        <dbReference type="Proteomes" id="UP000239209"/>
    </source>
</evidence>
<gene>
    <name evidence="1" type="ORF">CLV70_11696</name>
</gene>
<dbReference type="Proteomes" id="UP000239209">
    <property type="component" value="Unassembled WGS sequence"/>
</dbReference>
<dbReference type="PANTHER" id="PTHR32011:SF2">
    <property type="entry name" value="OS08G0472400 PROTEIN"/>
    <property type="match status" value="1"/>
</dbReference>
<reference evidence="1 2" key="1">
    <citation type="submission" date="2018-03" db="EMBL/GenBank/DDBJ databases">
        <title>Genomic Encyclopedia of Archaeal and Bacterial Type Strains, Phase II (KMG-II): from individual species to whole genera.</title>
        <authorList>
            <person name="Goeker M."/>
        </authorList>
    </citation>
    <scope>NUCLEOTIDE SEQUENCE [LARGE SCALE GENOMIC DNA]</scope>
    <source>
        <strain evidence="1 2">DSM 45348</strain>
    </source>
</reference>
<proteinExistence type="predicted"/>
<dbReference type="AlphaFoldDB" id="A0A2T0RNQ4"/>
<evidence type="ECO:0000313" key="1">
    <source>
        <dbReference type="EMBL" id="PRY22836.1"/>
    </source>
</evidence>
<protein>
    <recommendedName>
        <fullName evidence="3">SMI1/KNR4 family protein</fullName>
    </recommendedName>
</protein>
<dbReference type="RefSeq" id="WP_106129789.1">
    <property type="nucleotide sequence ID" value="NZ_PVZG01000016.1"/>
</dbReference>
<dbReference type="PANTHER" id="PTHR32011">
    <property type="entry name" value="OS08G0472400 PROTEIN"/>
    <property type="match status" value="1"/>
</dbReference>
<evidence type="ECO:0008006" key="3">
    <source>
        <dbReference type="Google" id="ProtNLM"/>
    </source>
</evidence>
<dbReference type="OrthoDB" id="264195at2"/>
<keyword evidence="2" id="KW-1185">Reference proteome</keyword>
<dbReference type="EMBL" id="PVZG01000016">
    <property type="protein sequence ID" value="PRY22836.1"/>
    <property type="molecule type" value="Genomic_DNA"/>
</dbReference>
<sequence length="181" mass="19673">MTDEGSPAALLASYARFPIRPGLSDAELDAVEKEFGFSFADDHRAFLAAGLPAGRGWPDWRDGDRDQLREKLALPVEGVLFDVLENDFWYEGWGPRPAAPGTALAVARGFLVTAPRLIPVYSHRYLPAGRGGSGHPVLSVMQTDVILYGADLADYLRREFGGATPALDGVRATVAFWRDLA</sequence>